<dbReference type="InterPro" id="IPR024156">
    <property type="entry name" value="Small_GTPase_ARF"/>
</dbReference>
<dbReference type="InterPro" id="IPR006689">
    <property type="entry name" value="Small_GTPase_ARF/SAR"/>
</dbReference>
<comment type="subcellular location">
    <subcellularLocation>
        <location evidence="1">Golgi apparatus</location>
    </subcellularLocation>
</comment>
<dbReference type="InterPro" id="IPR027417">
    <property type="entry name" value="P-loop_NTPase"/>
</dbReference>
<dbReference type="SMART" id="SM00178">
    <property type="entry name" value="SAR"/>
    <property type="match status" value="1"/>
</dbReference>
<dbReference type="GO" id="GO:0005525">
    <property type="term" value="F:GTP binding"/>
    <property type="evidence" value="ECO:0007669"/>
    <property type="project" value="UniProtKB-KW"/>
</dbReference>
<dbReference type="GO" id="GO:0046872">
    <property type="term" value="F:metal ion binding"/>
    <property type="evidence" value="ECO:0007669"/>
    <property type="project" value="UniProtKB-KW"/>
</dbReference>
<dbReference type="SMART" id="SM00177">
    <property type="entry name" value="ARF"/>
    <property type="match status" value="1"/>
</dbReference>
<dbReference type="CDD" id="cd00878">
    <property type="entry name" value="Arf_Arl"/>
    <property type="match status" value="1"/>
</dbReference>
<accession>A0A6B2LM73</accession>
<dbReference type="FunFam" id="3.40.50.300:FF:000412">
    <property type="entry name" value="ADP-ribosylation factor 1"/>
    <property type="match status" value="1"/>
</dbReference>
<keyword evidence="3 9" id="KW-0547">Nucleotide-binding</keyword>
<dbReference type="NCBIfam" id="TIGR00231">
    <property type="entry name" value="small_GTP"/>
    <property type="match status" value="1"/>
</dbReference>
<name>A0A6B2LM73_9EUKA</name>
<dbReference type="Gene3D" id="3.40.50.300">
    <property type="entry name" value="P-loop containing nucleotide triphosphate hydrolases"/>
    <property type="match status" value="1"/>
</dbReference>
<evidence type="ECO:0000256" key="10">
    <source>
        <dbReference type="PIRSR" id="PIRSR606689-2"/>
    </source>
</evidence>
<evidence type="ECO:0000256" key="4">
    <source>
        <dbReference type="ARBA" id="ARBA00022892"/>
    </source>
</evidence>
<evidence type="ECO:0008006" key="13">
    <source>
        <dbReference type="Google" id="ProtNLM"/>
    </source>
</evidence>
<reference evidence="12" key="1">
    <citation type="journal article" date="2020" name="J. Eukaryot. Microbiol.">
        <title>De novo Sequencing, Assembly and Annotation of the Transcriptome for the Free-Living Testate Amoeba Arcella intermedia.</title>
        <authorList>
            <person name="Ribeiro G.M."/>
            <person name="Porfirio-Sousa A.L."/>
            <person name="Maurer-Alcala X.X."/>
            <person name="Katz L.A."/>
            <person name="Lahr D.J.G."/>
        </authorList>
    </citation>
    <scope>NUCLEOTIDE SEQUENCE</scope>
</reference>
<evidence type="ECO:0000256" key="11">
    <source>
        <dbReference type="RuleBase" id="RU003925"/>
    </source>
</evidence>
<evidence type="ECO:0000256" key="7">
    <source>
        <dbReference type="ARBA" id="ARBA00023134"/>
    </source>
</evidence>
<evidence type="ECO:0000256" key="1">
    <source>
        <dbReference type="ARBA" id="ARBA00004555"/>
    </source>
</evidence>
<comment type="function">
    <text evidence="8">GTP-binding protein that may be involved in protein trafficking. May modulate vesicle budding and uncoating within the Golgi apparatus.</text>
</comment>
<dbReference type="GO" id="GO:0015031">
    <property type="term" value="P:protein transport"/>
    <property type="evidence" value="ECO:0007669"/>
    <property type="project" value="UniProtKB-KW"/>
</dbReference>
<keyword evidence="10" id="KW-0460">Magnesium</keyword>
<dbReference type="PRINTS" id="PR00328">
    <property type="entry name" value="SAR1GTPBP"/>
</dbReference>
<protein>
    <recommendedName>
        <fullName evidence="13">ADP-ribosylation factor</fullName>
    </recommendedName>
</protein>
<evidence type="ECO:0000256" key="8">
    <source>
        <dbReference type="ARBA" id="ARBA00059050"/>
    </source>
</evidence>
<dbReference type="PANTHER" id="PTHR11711">
    <property type="entry name" value="ADP RIBOSYLATION FACTOR-RELATED"/>
    <property type="match status" value="1"/>
</dbReference>
<keyword evidence="7 9" id="KW-0342">GTP-binding</keyword>
<feature type="binding site" evidence="9">
    <location>
        <position position="69"/>
    </location>
    <ligand>
        <name>GTP</name>
        <dbReference type="ChEBI" id="CHEBI:37565"/>
    </ligand>
</feature>
<feature type="binding site" evidence="10">
    <location>
        <position position="47"/>
    </location>
    <ligand>
        <name>Mg(2+)</name>
        <dbReference type="ChEBI" id="CHEBI:18420"/>
    </ligand>
</feature>
<feature type="binding site" evidence="9">
    <location>
        <begin position="125"/>
        <end position="128"/>
    </location>
    <ligand>
        <name>GTP</name>
        <dbReference type="ChEBI" id="CHEBI:37565"/>
    </ligand>
</feature>
<dbReference type="EMBL" id="GIBP01008849">
    <property type="protein sequence ID" value="NDV37818.1"/>
    <property type="molecule type" value="Transcribed_RNA"/>
</dbReference>
<dbReference type="SMART" id="SM00175">
    <property type="entry name" value="RAB"/>
    <property type="match status" value="1"/>
</dbReference>
<sequence>MGVLLSSFFPKLIFKEARILMVGLDSAGKTTILYRLKLGEVITSIPTIGFNVETVQFHNIHFTVWDIGGQHKIRSLWRHYYDGSQGLIFVVDSCDKGRLGEASRELRGILEDEKMRDTVVLVLANKQDMAGALPVGEVVEGLGLKELKVKWCIQGTCGITGDGLDKGLTWLGDNLKL</sequence>
<dbReference type="GO" id="GO:0030010">
    <property type="term" value="P:establishment of cell polarity"/>
    <property type="evidence" value="ECO:0007669"/>
    <property type="project" value="UniProtKB-ARBA"/>
</dbReference>
<dbReference type="Pfam" id="PF00025">
    <property type="entry name" value="Arf"/>
    <property type="match status" value="1"/>
</dbReference>
<dbReference type="GO" id="GO:0003924">
    <property type="term" value="F:GTPase activity"/>
    <property type="evidence" value="ECO:0007669"/>
    <property type="project" value="InterPro"/>
</dbReference>
<dbReference type="PROSITE" id="PS51417">
    <property type="entry name" value="ARF"/>
    <property type="match status" value="1"/>
</dbReference>
<dbReference type="InterPro" id="IPR005225">
    <property type="entry name" value="Small_GTP-bd"/>
</dbReference>
<keyword evidence="5" id="KW-0653">Protein transport</keyword>
<comment type="similarity">
    <text evidence="2 11">Belongs to the small GTPase superfamily. Arf family.</text>
</comment>
<dbReference type="GO" id="GO:0005794">
    <property type="term" value="C:Golgi apparatus"/>
    <property type="evidence" value="ECO:0007669"/>
    <property type="project" value="UniProtKB-SubCell"/>
</dbReference>
<dbReference type="AlphaFoldDB" id="A0A6B2LM73"/>
<evidence type="ECO:0000256" key="2">
    <source>
        <dbReference type="ARBA" id="ARBA00010290"/>
    </source>
</evidence>
<keyword evidence="6" id="KW-0333">Golgi apparatus</keyword>
<organism evidence="12">
    <name type="scientific">Arcella intermedia</name>
    <dbReference type="NCBI Taxonomy" id="1963864"/>
    <lineage>
        <taxon>Eukaryota</taxon>
        <taxon>Amoebozoa</taxon>
        <taxon>Tubulinea</taxon>
        <taxon>Elardia</taxon>
        <taxon>Arcellinida</taxon>
        <taxon>Sphaerothecina</taxon>
        <taxon>Arcellidae</taxon>
        <taxon>Arcella</taxon>
    </lineage>
</organism>
<feature type="binding site" evidence="9">
    <location>
        <begin position="23"/>
        <end position="30"/>
    </location>
    <ligand>
        <name>GTP</name>
        <dbReference type="ChEBI" id="CHEBI:37565"/>
    </ligand>
</feature>
<evidence type="ECO:0000256" key="5">
    <source>
        <dbReference type="ARBA" id="ARBA00022927"/>
    </source>
</evidence>
<dbReference type="GO" id="GO:0016192">
    <property type="term" value="P:vesicle-mediated transport"/>
    <property type="evidence" value="ECO:0007669"/>
    <property type="project" value="UniProtKB-KW"/>
</dbReference>
<proteinExistence type="inferred from homology"/>
<keyword evidence="5" id="KW-0813">Transport</keyword>
<evidence type="ECO:0000256" key="9">
    <source>
        <dbReference type="PIRSR" id="PIRSR606689-1"/>
    </source>
</evidence>
<dbReference type="SUPFAM" id="SSF52540">
    <property type="entry name" value="P-loop containing nucleoside triphosphate hydrolases"/>
    <property type="match status" value="1"/>
</dbReference>
<evidence type="ECO:0000256" key="3">
    <source>
        <dbReference type="ARBA" id="ARBA00022741"/>
    </source>
</evidence>
<feature type="binding site" evidence="10">
    <location>
        <position position="30"/>
    </location>
    <ligand>
        <name>Mg(2+)</name>
        <dbReference type="ChEBI" id="CHEBI:18420"/>
    </ligand>
</feature>
<evidence type="ECO:0000313" key="12">
    <source>
        <dbReference type="EMBL" id="NDV37818.1"/>
    </source>
</evidence>
<keyword evidence="4" id="KW-0931">ER-Golgi transport</keyword>
<evidence type="ECO:0000256" key="6">
    <source>
        <dbReference type="ARBA" id="ARBA00023034"/>
    </source>
</evidence>
<keyword evidence="10" id="KW-0479">Metal-binding</keyword>